<keyword evidence="2" id="KW-0418">Kinase</keyword>
<reference evidence="2" key="1">
    <citation type="submission" date="2020-02" db="EMBL/GenBank/DDBJ databases">
        <authorList>
            <person name="Meier V. D."/>
        </authorList>
    </citation>
    <scope>NUCLEOTIDE SEQUENCE</scope>
    <source>
        <strain evidence="2">AVDCRST_MAG48</strain>
    </source>
</reference>
<feature type="compositionally biased region" description="Basic residues" evidence="1">
    <location>
        <begin position="148"/>
        <end position="157"/>
    </location>
</feature>
<gene>
    <name evidence="2" type="ORF">AVDCRST_MAG48-1252</name>
</gene>
<protein>
    <submittedName>
        <fullName evidence="2">Sensor histidine kinase</fullName>
    </submittedName>
</protein>
<feature type="compositionally biased region" description="Basic residues" evidence="1">
    <location>
        <begin position="213"/>
        <end position="239"/>
    </location>
</feature>
<feature type="compositionally biased region" description="Basic residues" evidence="1">
    <location>
        <begin position="246"/>
        <end position="257"/>
    </location>
</feature>
<feature type="non-terminal residue" evidence="2">
    <location>
        <position position="441"/>
    </location>
</feature>
<proteinExistence type="predicted"/>
<accession>A0A6J4KAH3</accession>
<feature type="compositionally biased region" description="Gly residues" evidence="1">
    <location>
        <begin position="260"/>
        <end position="278"/>
    </location>
</feature>
<feature type="compositionally biased region" description="Low complexity" evidence="1">
    <location>
        <begin position="305"/>
        <end position="314"/>
    </location>
</feature>
<dbReference type="GO" id="GO:0016301">
    <property type="term" value="F:kinase activity"/>
    <property type="evidence" value="ECO:0007669"/>
    <property type="project" value="UniProtKB-KW"/>
</dbReference>
<keyword evidence="2" id="KW-0808">Transferase</keyword>
<feature type="compositionally biased region" description="Gly residues" evidence="1">
    <location>
        <begin position="396"/>
        <end position="406"/>
    </location>
</feature>
<feature type="compositionally biased region" description="Basic and acidic residues" evidence="1">
    <location>
        <begin position="27"/>
        <end position="45"/>
    </location>
</feature>
<feature type="non-terminal residue" evidence="2">
    <location>
        <position position="1"/>
    </location>
</feature>
<organism evidence="2">
    <name type="scientific">uncultured Friedmanniella sp</name>
    <dbReference type="NCBI Taxonomy" id="335381"/>
    <lineage>
        <taxon>Bacteria</taxon>
        <taxon>Bacillati</taxon>
        <taxon>Actinomycetota</taxon>
        <taxon>Actinomycetes</taxon>
        <taxon>Propionibacteriales</taxon>
        <taxon>Nocardioidaceae</taxon>
        <taxon>Friedmanniella</taxon>
        <taxon>environmental samples</taxon>
    </lineage>
</organism>
<dbReference type="AlphaFoldDB" id="A0A6J4KAH3"/>
<feature type="compositionally biased region" description="Basic and acidic residues" evidence="1">
    <location>
        <begin position="413"/>
        <end position="434"/>
    </location>
</feature>
<feature type="compositionally biased region" description="Basic residues" evidence="1">
    <location>
        <begin position="385"/>
        <end position="395"/>
    </location>
</feature>
<dbReference type="EMBL" id="CADCTS010000179">
    <property type="protein sequence ID" value="CAA9300100.1"/>
    <property type="molecule type" value="Genomic_DNA"/>
</dbReference>
<evidence type="ECO:0000313" key="2">
    <source>
        <dbReference type="EMBL" id="CAA9300100.1"/>
    </source>
</evidence>
<name>A0A6J4KAH3_9ACTN</name>
<evidence type="ECO:0000256" key="1">
    <source>
        <dbReference type="SAM" id="MobiDB-lite"/>
    </source>
</evidence>
<feature type="region of interest" description="Disordered" evidence="1">
    <location>
        <begin position="1"/>
        <end position="441"/>
    </location>
</feature>
<sequence>EHPRRAADAGPVREGQRGRAGRPRRAGLRDRVHPRPRAVDPERGRRVVVGAARGPDRPRPHRRARGDAAGGDGRAGPLGRWLPGLGRAGGLPGHRARGHAGPGPQRPGRRPQALDQRLEPVRGAPHRGSVPHGPHDRVGGPAAGGPRGPRHPGRRAGPRAQQPGRGGDTGGGRARRGVRPAPVDPRRPRGHGLGGAAARRGRVAPRADVPPGRGRRERRGARRPGGRPRRLAPRPRRAGRVGGRPGPRRCRRRRRLVRPGLGGARAGSRPGHGLGGGSRQRRGPAVGGEGVGRAHLRPRRGGQVLLPDGPGLPAGDRRGRRARQHPRGAAPPDPGRGRGGPRLRAGHSPDRSPSRRAQPGVDEPHQQRRRRHGGHRDVAAVHVPGARRRQRRGGRHGPLGGPGHQGAGLRALLHHEGGRRGDRSRPGHRTPDRRRPARRRH</sequence>